<dbReference type="STRING" id="489703.SAMN04488038_10676"/>
<dbReference type="EMBL" id="FOFS01000006">
    <property type="protein sequence ID" value="SEQ40624.1"/>
    <property type="molecule type" value="Genomic_DNA"/>
</dbReference>
<evidence type="ECO:0000313" key="1">
    <source>
        <dbReference type="EMBL" id="SEQ40624.1"/>
    </source>
</evidence>
<dbReference type="Proteomes" id="UP000199233">
    <property type="component" value="Unassembled WGS sequence"/>
</dbReference>
<reference evidence="1 2" key="1">
    <citation type="submission" date="2016-10" db="EMBL/GenBank/DDBJ databases">
        <authorList>
            <person name="de Groot N.N."/>
        </authorList>
    </citation>
    <scope>NUCLEOTIDE SEQUENCE [LARGE SCALE GENOMIC DNA]</scope>
    <source>
        <strain evidence="1 2">DSM 25927</strain>
    </source>
</reference>
<organism evidence="1 2">
    <name type="scientific">Solimonas aquatica</name>
    <dbReference type="NCBI Taxonomy" id="489703"/>
    <lineage>
        <taxon>Bacteria</taxon>
        <taxon>Pseudomonadati</taxon>
        <taxon>Pseudomonadota</taxon>
        <taxon>Gammaproteobacteria</taxon>
        <taxon>Nevskiales</taxon>
        <taxon>Nevskiaceae</taxon>
        <taxon>Solimonas</taxon>
    </lineage>
</organism>
<proteinExistence type="predicted"/>
<gene>
    <name evidence="1" type="ORF">SAMN04488038_10676</name>
</gene>
<dbReference type="Pfam" id="PF05069">
    <property type="entry name" value="Phage_tail_S"/>
    <property type="match status" value="1"/>
</dbReference>
<protein>
    <submittedName>
        <fullName evidence="1">Mu-like prophage protein gpG</fullName>
    </submittedName>
</protein>
<sequence>MKIDIETNFPAVHAAFLDLAHRAADMTPAMEQLAHLLLDESEDAFARQRSPNSGDSWPTLAATTIRERAELGYWPGKMLQRTGHLAASLVPDHGPDFAAVGTNLDYAAVMFFGAERGEFGSTSKGAPIPWGDIPGREYMGLSAEREPDALDIVGDYLLRLPPT</sequence>
<dbReference type="AlphaFoldDB" id="A0A1H9FRV5"/>
<keyword evidence="2" id="KW-1185">Reference proteome</keyword>
<name>A0A1H9FRV5_9GAMM</name>
<accession>A0A1H9FRV5</accession>
<dbReference type="InterPro" id="IPR006522">
    <property type="entry name" value="Phage_virion_morphogenesis"/>
</dbReference>
<dbReference type="OrthoDB" id="2081253at2"/>
<evidence type="ECO:0000313" key="2">
    <source>
        <dbReference type="Proteomes" id="UP000199233"/>
    </source>
</evidence>
<dbReference type="RefSeq" id="WP_093284777.1">
    <property type="nucleotide sequence ID" value="NZ_FOFS01000006.1"/>
</dbReference>